<keyword evidence="3" id="KW-1185">Reference proteome</keyword>
<dbReference type="InterPro" id="IPR036868">
    <property type="entry name" value="TusA-like_sf"/>
</dbReference>
<gene>
    <name evidence="2" type="ORF">BCR26_04975</name>
</gene>
<evidence type="ECO:0000313" key="3">
    <source>
        <dbReference type="Proteomes" id="UP000095256"/>
    </source>
</evidence>
<protein>
    <recommendedName>
        <fullName evidence="1">UPF0033 domain-containing protein</fullName>
    </recommendedName>
</protein>
<name>A0A1E5KTH6_9ENTE</name>
<dbReference type="OrthoDB" id="9801500at2"/>
<evidence type="ECO:0000259" key="1">
    <source>
        <dbReference type="Pfam" id="PF01206"/>
    </source>
</evidence>
<dbReference type="AlphaFoldDB" id="A0A1E5KTH6"/>
<dbReference type="STRING" id="762845.BCR26_04975"/>
<dbReference type="InterPro" id="IPR001455">
    <property type="entry name" value="TusA-like"/>
</dbReference>
<sequence>MEKINALGKPCPIPVIETKKAIRKLAGQAGTIEVLVDNDIARQNIEKMATGMGIQTIYKIQENNEILVTLTVAAADELSPETKSDSGFVVAFGKKTMGEGAPDLGEMLLKSYIYSLTELDTPPEHLLFFNSGAYLTSQGSDVIKDLKTLSEKGTMISTCGTCLDFYGIQQDLAIGEITNMYGISEIIAQANKVMTF</sequence>
<dbReference type="SUPFAM" id="SSF75169">
    <property type="entry name" value="DsrEFH-like"/>
    <property type="match status" value="1"/>
</dbReference>
<dbReference type="Pfam" id="PF02635">
    <property type="entry name" value="DsrE"/>
    <property type="match status" value="1"/>
</dbReference>
<dbReference type="RefSeq" id="WP_069699790.1">
    <property type="nucleotide sequence ID" value="NZ_JAGGMA010000004.1"/>
</dbReference>
<organism evidence="2 3">
    <name type="scientific">Enterococcus rivorum</name>
    <dbReference type="NCBI Taxonomy" id="762845"/>
    <lineage>
        <taxon>Bacteria</taxon>
        <taxon>Bacillati</taxon>
        <taxon>Bacillota</taxon>
        <taxon>Bacilli</taxon>
        <taxon>Lactobacillales</taxon>
        <taxon>Enterococcaceae</taxon>
        <taxon>Enterococcus</taxon>
    </lineage>
</organism>
<feature type="domain" description="UPF0033" evidence="1">
    <location>
        <begin position="3"/>
        <end position="68"/>
    </location>
</feature>
<evidence type="ECO:0000313" key="2">
    <source>
        <dbReference type="EMBL" id="OEH81202.1"/>
    </source>
</evidence>
<dbReference type="NCBIfam" id="TIGR03527">
    <property type="entry name" value="selenium_YedF"/>
    <property type="match status" value="1"/>
</dbReference>
<dbReference type="InterPro" id="IPR003787">
    <property type="entry name" value="Sulphur_relay_DsrE/F-like"/>
</dbReference>
<dbReference type="InterPro" id="IPR027396">
    <property type="entry name" value="DsrEFH-like"/>
</dbReference>
<dbReference type="Pfam" id="PF01206">
    <property type="entry name" value="TusA"/>
    <property type="match status" value="1"/>
</dbReference>
<proteinExistence type="predicted"/>
<dbReference type="Gene3D" id="3.30.110.40">
    <property type="entry name" value="TusA-like domain"/>
    <property type="match status" value="1"/>
</dbReference>
<dbReference type="EMBL" id="MIEK01000056">
    <property type="protein sequence ID" value="OEH81202.1"/>
    <property type="molecule type" value="Genomic_DNA"/>
</dbReference>
<reference evidence="2 3" key="1">
    <citation type="submission" date="2016-09" db="EMBL/GenBank/DDBJ databases">
        <authorList>
            <person name="Capua I."/>
            <person name="De Benedictis P."/>
            <person name="Joannis T."/>
            <person name="Lombin L.H."/>
            <person name="Cattoli G."/>
        </authorList>
    </citation>
    <scope>NUCLEOTIDE SEQUENCE [LARGE SCALE GENOMIC DNA]</scope>
    <source>
        <strain evidence="2 3">LMG 25899</strain>
    </source>
</reference>
<dbReference type="Proteomes" id="UP000095256">
    <property type="component" value="Unassembled WGS sequence"/>
</dbReference>
<dbReference type="InterPro" id="IPR019870">
    <property type="entry name" value="Se_metab_YedF"/>
</dbReference>
<accession>A0A1E5KTH6</accession>
<dbReference type="SUPFAM" id="SSF64307">
    <property type="entry name" value="SirA-like"/>
    <property type="match status" value="1"/>
</dbReference>
<comment type="caution">
    <text evidence="2">The sequence shown here is derived from an EMBL/GenBank/DDBJ whole genome shotgun (WGS) entry which is preliminary data.</text>
</comment>